<keyword evidence="2" id="KW-0732">Signal</keyword>
<sequence length="158" mass="16609">MRLTVAFAALVAVASTAGLAAPLSVPVPKIYARDDFSPLILRDVFETMIDLEKRVESKPGRTPLPSSGISRRPADVAAAKKAADAAAKARAEEAEKADKAAKKQADQENRAATKAEKAAKLQENRDRRKAASGRVAAAKAAWKEATKAADQGPSSSTN</sequence>
<keyword evidence="4" id="KW-1185">Reference proteome</keyword>
<organism evidence="3 4">
    <name type="scientific">Steccherinum ochraceum</name>
    <dbReference type="NCBI Taxonomy" id="92696"/>
    <lineage>
        <taxon>Eukaryota</taxon>
        <taxon>Fungi</taxon>
        <taxon>Dikarya</taxon>
        <taxon>Basidiomycota</taxon>
        <taxon>Agaricomycotina</taxon>
        <taxon>Agaricomycetes</taxon>
        <taxon>Polyporales</taxon>
        <taxon>Steccherinaceae</taxon>
        <taxon>Steccherinum</taxon>
    </lineage>
</organism>
<evidence type="ECO:0000256" key="2">
    <source>
        <dbReference type="SAM" id="SignalP"/>
    </source>
</evidence>
<evidence type="ECO:0000256" key="1">
    <source>
        <dbReference type="SAM" id="MobiDB-lite"/>
    </source>
</evidence>
<gene>
    <name evidence="3" type="ORF">EIP91_002860</name>
</gene>
<evidence type="ECO:0000313" key="4">
    <source>
        <dbReference type="Proteomes" id="UP000292702"/>
    </source>
</evidence>
<feature type="signal peptide" evidence="2">
    <location>
        <begin position="1"/>
        <end position="20"/>
    </location>
</feature>
<reference evidence="3 4" key="1">
    <citation type="submission" date="2018-11" db="EMBL/GenBank/DDBJ databases">
        <title>Genome assembly of Steccherinum ochraceum LE-BIN_3174, the white-rot fungus of the Steccherinaceae family (The Residual Polyporoid clade, Polyporales, Basidiomycota).</title>
        <authorList>
            <person name="Fedorova T.V."/>
            <person name="Glazunova O.A."/>
            <person name="Landesman E.O."/>
            <person name="Moiseenko K.V."/>
            <person name="Psurtseva N.V."/>
            <person name="Savinova O.S."/>
            <person name="Shakhova N.V."/>
            <person name="Tyazhelova T.V."/>
            <person name="Vasina D.V."/>
        </authorList>
    </citation>
    <scope>NUCLEOTIDE SEQUENCE [LARGE SCALE GENOMIC DNA]</scope>
    <source>
        <strain evidence="3 4">LE-BIN_3174</strain>
    </source>
</reference>
<feature type="chain" id="PRO_5020744019" evidence="2">
    <location>
        <begin position="21"/>
        <end position="158"/>
    </location>
</feature>
<protein>
    <submittedName>
        <fullName evidence="3">Uncharacterized protein</fullName>
    </submittedName>
</protein>
<comment type="caution">
    <text evidence="3">The sequence shown here is derived from an EMBL/GenBank/DDBJ whole genome shotgun (WGS) entry which is preliminary data.</text>
</comment>
<dbReference type="Proteomes" id="UP000292702">
    <property type="component" value="Unassembled WGS sequence"/>
</dbReference>
<name>A0A4R0RV44_9APHY</name>
<feature type="region of interest" description="Disordered" evidence="1">
    <location>
        <begin position="52"/>
        <end position="158"/>
    </location>
</feature>
<accession>A0A4R0RV44</accession>
<dbReference type="AlphaFoldDB" id="A0A4R0RV44"/>
<evidence type="ECO:0000313" key="3">
    <source>
        <dbReference type="EMBL" id="TCD70515.1"/>
    </source>
</evidence>
<dbReference type="EMBL" id="RWJN01000019">
    <property type="protein sequence ID" value="TCD70515.1"/>
    <property type="molecule type" value="Genomic_DNA"/>
</dbReference>
<proteinExistence type="predicted"/>
<feature type="compositionally biased region" description="Basic and acidic residues" evidence="1">
    <location>
        <begin position="81"/>
        <end position="126"/>
    </location>
</feature>